<dbReference type="RefSeq" id="WP_091367743.1">
    <property type="nucleotide sequence ID" value="NZ_LT629740.1"/>
</dbReference>
<gene>
    <name evidence="1" type="ORF">SAMN05216490_0142</name>
</gene>
<evidence type="ECO:0000313" key="1">
    <source>
        <dbReference type="EMBL" id="SDR89222.1"/>
    </source>
</evidence>
<organism evidence="1 2">
    <name type="scientific">Mucilaginibacter mallensis</name>
    <dbReference type="NCBI Taxonomy" id="652787"/>
    <lineage>
        <taxon>Bacteria</taxon>
        <taxon>Pseudomonadati</taxon>
        <taxon>Bacteroidota</taxon>
        <taxon>Sphingobacteriia</taxon>
        <taxon>Sphingobacteriales</taxon>
        <taxon>Sphingobacteriaceae</taxon>
        <taxon>Mucilaginibacter</taxon>
    </lineage>
</organism>
<dbReference type="EMBL" id="LT629740">
    <property type="protein sequence ID" value="SDR89222.1"/>
    <property type="molecule type" value="Genomic_DNA"/>
</dbReference>
<name>A0A1H1MRI5_MUCMA</name>
<dbReference type="Proteomes" id="UP000199679">
    <property type="component" value="Chromosome I"/>
</dbReference>
<dbReference type="OrthoDB" id="798530at2"/>
<dbReference type="STRING" id="652787.SAMN05216490_0142"/>
<keyword evidence="2" id="KW-1185">Reference proteome</keyword>
<accession>A0A1H1MRI5</accession>
<reference evidence="1 2" key="1">
    <citation type="submission" date="2016-10" db="EMBL/GenBank/DDBJ databases">
        <authorList>
            <person name="de Groot N.N."/>
        </authorList>
    </citation>
    <scope>NUCLEOTIDE SEQUENCE [LARGE SCALE GENOMIC DNA]</scope>
    <source>
        <strain evidence="1 2">MP1X4</strain>
    </source>
</reference>
<evidence type="ECO:0000313" key="2">
    <source>
        <dbReference type="Proteomes" id="UP000199679"/>
    </source>
</evidence>
<sequence>MLDQINTYKLDWDPITVDGYNENNNVVTMVFNCNITTESKYQEVVKYVVGRTLWCSYNLPSKAIITLSFDIRGQGVIMTKSNMFKLELLEKINVFQIDNQIIIDFLR</sequence>
<proteinExistence type="predicted"/>
<protein>
    <submittedName>
        <fullName evidence="1">Uncharacterized protein</fullName>
    </submittedName>
</protein>
<dbReference type="AlphaFoldDB" id="A0A1H1MRI5"/>